<organism evidence="1 2">
    <name type="scientific">Cystobacter ferrugineus</name>
    <dbReference type="NCBI Taxonomy" id="83449"/>
    <lineage>
        <taxon>Bacteria</taxon>
        <taxon>Pseudomonadati</taxon>
        <taxon>Myxococcota</taxon>
        <taxon>Myxococcia</taxon>
        <taxon>Myxococcales</taxon>
        <taxon>Cystobacterineae</taxon>
        <taxon>Archangiaceae</taxon>
        <taxon>Cystobacter</taxon>
    </lineage>
</organism>
<dbReference type="Proteomes" id="UP000182229">
    <property type="component" value="Unassembled WGS sequence"/>
</dbReference>
<dbReference type="STRING" id="83449.BON30_34240"/>
<protein>
    <submittedName>
        <fullName evidence="1">Uncharacterized protein</fullName>
    </submittedName>
</protein>
<sequence length="124" mass="13926">MKTVDVWSEHVEWIHSLSVCLGCQLRLVEGSESLEVDAASATLEGMVGPPHPGIIIELVVKLLTSRKDDGDVAVWALVFFFVDKRRVAEQGKCCLAVEWRSGQWIRRGWESDDEGEWTGLETLE</sequence>
<reference evidence="1 2" key="2">
    <citation type="submission" date="2016-12" db="EMBL/GenBank/DDBJ databases">
        <title>Draft Genome Sequence of Cystobacter ferrugineus Strain Cbfe23.</title>
        <authorList>
            <person name="Akbar S."/>
            <person name="Dowd S.E."/>
            <person name="Stevens D.C."/>
        </authorList>
    </citation>
    <scope>NUCLEOTIDE SEQUENCE [LARGE SCALE GENOMIC DNA]</scope>
    <source>
        <strain evidence="1 2">Cbfe23</strain>
    </source>
</reference>
<gene>
    <name evidence="1" type="ORF">BON30_34240</name>
</gene>
<reference evidence="2" key="1">
    <citation type="submission" date="2016-11" db="EMBL/GenBank/DDBJ databases">
        <authorList>
            <person name="Shukria A."/>
            <person name="Stevens D.C."/>
        </authorList>
    </citation>
    <scope>NUCLEOTIDE SEQUENCE [LARGE SCALE GENOMIC DNA]</scope>
    <source>
        <strain evidence="2">Cbfe23</strain>
    </source>
</reference>
<accession>A0A1L9B1T3</accession>
<comment type="caution">
    <text evidence="1">The sequence shown here is derived from an EMBL/GenBank/DDBJ whole genome shotgun (WGS) entry which is preliminary data.</text>
</comment>
<evidence type="ECO:0000313" key="2">
    <source>
        <dbReference type="Proteomes" id="UP000182229"/>
    </source>
</evidence>
<dbReference type="OrthoDB" id="5513094at2"/>
<proteinExistence type="predicted"/>
<keyword evidence="2" id="KW-1185">Reference proteome</keyword>
<dbReference type="RefSeq" id="WP_071902714.1">
    <property type="nucleotide sequence ID" value="NZ_MPIN01000011.1"/>
</dbReference>
<name>A0A1L9B1T3_9BACT</name>
<dbReference type="EMBL" id="MPIN01000011">
    <property type="protein sequence ID" value="OJH36221.1"/>
    <property type="molecule type" value="Genomic_DNA"/>
</dbReference>
<dbReference type="AlphaFoldDB" id="A0A1L9B1T3"/>
<evidence type="ECO:0000313" key="1">
    <source>
        <dbReference type="EMBL" id="OJH36221.1"/>
    </source>
</evidence>